<keyword evidence="2" id="KW-1185">Reference proteome</keyword>
<dbReference type="GeneID" id="19527208"/>
<evidence type="ECO:0000313" key="2">
    <source>
        <dbReference type="Proteomes" id="UP000019737"/>
    </source>
</evidence>
<proteinExistence type="predicted"/>
<evidence type="ECO:0008006" key="3">
    <source>
        <dbReference type="Google" id="ProtNLM"/>
    </source>
</evidence>
<protein>
    <recommendedName>
        <fullName evidence="3">Tail assembly chaperone</fullName>
    </recommendedName>
</protein>
<reference evidence="1 2" key="1">
    <citation type="submission" date="2014-01" db="EMBL/GenBank/DDBJ databases">
        <authorList>
            <person name="Schneider V.M."/>
            <person name="Bowman C.A."/>
            <person name="Russell D.A."/>
            <person name="Pope W.H."/>
            <person name="Jacobs-Sera D."/>
            <person name="Hendrix R.W."/>
            <person name="Hatfull G.F."/>
        </authorList>
    </citation>
    <scope>NUCLEOTIDE SEQUENCE [LARGE SCALE GENOMIC DNA]</scope>
</reference>
<dbReference type="EMBL" id="KJ194582">
    <property type="protein sequence ID" value="AHN84039.1"/>
    <property type="molecule type" value="Genomic_DNA"/>
</dbReference>
<dbReference type="KEGG" id="vg:19527208"/>
<sequence length="76" mass="8430">MEDPLQRFYFDRGLRIFGTFVQNKVDSAGNSAGRSARNAKNRAALENGARRRALAKMLGEDVTQSATGFRDPAVKR</sequence>
<dbReference type="RefSeq" id="YP_009035923.1">
    <property type="nucleotide sequence ID" value="NC_024209.1"/>
</dbReference>
<evidence type="ECO:0000313" key="1">
    <source>
        <dbReference type="EMBL" id="AHN84039.1"/>
    </source>
</evidence>
<dbReference type="OrthoDB" id="37146at10239"/>
<name>X2KYT8_9CAUD</name>
<accession>X2KYT8</accession>
<dbReference type="Proteomes" id="UP000019737">
    <property type="component" value="Segment"/>
</dbReference>
<organism evidence="1 2">
    <name type="scientific">Mycobacterium phage Hawkeye</name>
    <dbReference type="NCBI Taxonomy" id="1458711"/>
    <lineage>
        <taxon>Viruses</taxon>
        <taxon>Duplodnaviria</taxon>
        <taxon>Heunggongvirae</taxon>
        <taxon>Uroviricota</taxon>
        <taxon>Caudoviricetes</taxon>
        <taxon>Dclasvirinae</taxon>
        <taxon>Hawkeyevirus</taxon>
        <taxon>Hawkeyevirus hawkeye</taxon>
    </lineage>
</organism>
<gene>
    <name evidence="1" type="primary">28</name>
    <name evidence="1" type="ORF">PBI_HAWKEYE_28</name>
</gene>